<keyword evidence="2" id="KW-0611">Plant defense</keyword>
<dbReference type="CDD" id="cd00325">
    <property type="entry name" value="chitinase_GH19"/>
    <property type="match status" value="1"/>
</dbReference>
<dbReference type="SMART" id="SM00495">
    <property type="entry name" value="ChtBD3"/>
    <property type="match status" value="2"/>
</dbReference>
<evidence type="ECO:0000256" key="2">
    <source>
        <dbReference type="ARBA" id="ARBA00022821"/>
    </source>
</evidence>
<dbReference type="GO" id="GO:0005576">
    <property type="term" value="C:extracellular region"/>
    <property type="evidence" value="ECO:0007669"/>
    <property type="project" value="InterPro"/>
</dbReference>
<organism evidence="6 7">
    <name type="scientific">Candidatus Methylospira mobilis</name>
    <dbReference type="NCBI Taxonomy" id="1808979"/>
    <lineage>
        <taxon>Bacteria</taxon>
        <taxon>Pseudomonadati</taxon>
        <taxon>Pseudomonadota</taxon>
        <taxon>Gammaproteobacteria</taxon>
        <taxon>Methylococcales</taxon>
        <taxon>Methylococcaceae</taxon>
        <taxon>Candidatus Methylospira</taxon>
    </lineage>
</organism>
<proteinExistence type="predicted"/>
<dbReference type="GO" id="GO:0006952">
    <property type="term" value="P:defense response"/>
    <property type="evidence" value="ECO:0007669"/>
    <property type="project" value="UniProtKB-KW"/>
</dbReference>
<dbReference type="Gene3D" id="3.30.20.10">
    <property type="entry name" value="Endochitinase, domain 2"/>
    <property type="match status" value="1"/>
</dbReference>
<sequence>MKKKHRQHLIALFALCCLFGGPVLAATVPNYDPSQTYKKLADVMYGGKKWRAMYWVEPGMTPSETQGPWALFEEKRCSDFPAWEAKVYATAFTKICYQGAIYQNQWWANPGDIPGKAGLWQKVENTIVPPGPPPYKPVPTCPSFYTPLQADALFKSRKDIDYLFNNGDIKSRESVATNFSSLSQTQKDYILKQLSAAYALPCQPAVDAGNMGNNQYNVQNVMQAFPIESWNMYTKYLTEVTQKNAKNSEANKKSIEKNWQDIFVENGGGPVLTQTLSYENLLKVIARYPHFCGDPSASDKGNVSIDTCRREIAAMFGHAAQETGGHDTIVDQIKYPENRQILSASRENNQESYAYEFKPITTTNWCYTSYGGNDQKLLDNYQVCYYGRGLHQLSHPSNYANFSAVMLGDPDFLLKYPDHVARDGYLILASAVYFYMTPDPPKPSIHAMFIGSYKPGALYNYGTPLPEKTAKDYRQAVGPLGINITNQGEVADPFKFSTSAINGAYECSLETSENPEWKKDTKGQLKRNSQNRHKYYLQSIEYIQASKNTSENSYIAGQTYCDLPHNSLFAYTWKDLTTLFGAMSTSTDFTSMFADKSVFTDAIPMLIKYDASDCGVYDFANGRMTPLIAPNAYPDSCIKQ</sequence>
<dbReference type="Gene3D" id="1.10.530.10">
    <property type="match status" value="1"/>
</dbReference>
<dbReference type="EMBL" id="CP044205">
    <property type="protein sequence ID" value="QFY42255.1"/>
    <property type="molecule type" value="Genomic_DNA"/>
</dbReference>
<name>A0A5Q0BEG2_9GAMM</name>
<dbReference type="InterPro" id="IPR036573">
    <property type="entry name" value="CBM_sf_5/12"/>
</dbReference>
<evidence type="ECO:0000259" key="5">
    <source>
        <dbReference type="SMART" id="SM00495"/>
    </source>
</evidence>
<dbReference type="GO" id="GO:0004568">
    <property type="term" value="F:chitinase activity"/>
    <property type="evidence" value="ECO:0007669"/>
    <property type="project" value="InterPro"/>
</dbReference>
<dbReference type="SUPFAM" id="SSF53955">
    <property type="entry name" value="Lysozyme-like"/>
    <property type="match status" value="1"/>
</dbReference>
<dbReference type="GO" id="GO:0030246">
    <property type="term" value="F:carbohydrate binding"/>
    <property type="evidence" value="ECO:0007669"/>
    <property type="project" value="InterPro"/>
</dbReference>
<dbReference type="GO" id="GO:0006032">
    <property type="term" value="P:chitin catabolic process"/>
    <property type="evidence" value="ECO:0007669"/>
    <property type="project" value="InterPro"/>
</dbReference>
<gene>
    <name evidence="6" type="ORF">F6R98_06125</name>
</gene>
<dbReference type="InterPro" id="IPR000726">
    <property type="entry name" value="Glyco_hydro_19_cat"/>
</dbReference>
<evidence type="ECO:0000256" key="1">
    <source>
        <dbReference type="ARBA" id="ARBA00022801"/>
    </source>
</evidence>
<keyword evidence="7" id="KW-1185">Reference proteome</keyword>
<dbReference type="GO" id="GO:0005975">
    <property type="term" value="P:carbohydrate metabolic process"/>
    <property type="evidence" value="ECO:0007669"/>
    <property type="project" value="InterPro"/>
</dbReference>
<evidence type="ECO:0000256" key="3">
    <source>
        <dbReference type="ARBA" id="ARBA00023157"/>
    </source>
</evidence>
<protein>
    <recommendedName>
        <fullName evidence="5">Chitin-binding type-3 domain-containing protein</fullName>
    </recommendedName>
</protein>
<dbReference type="InterPro" id="IPR003610">
    <property type="entry name" value="CBM5/12"/>
</dbReference>
<evidence type="ECO:0000313" key="6">
    <source>
        <dbReference type="EMBL" id="QFY42255.1"/>
    </source>
</evidence>
<reference evidence="6 7" key="1">
    <citation type="submission" date="2019-09" db="EMBL/GenBank/DDBJ databases">
        <title>Ecophysiology of the spiral-shaped methanotroph Methylospira mobilis as revealed by the complete genome sequence.</title>
        <authorList>
            <person name="Oshkin I.Y."/>
            <person name="Dedysh S.N."/>
            <person name="Miroshnikov K."/>
            <person name="Danilova O.V."/>
            <person name="Hakobyan A."/>
            <person name="Liesack W."/>
        </authorList>
    </citation>
    <scope>NUCLEOTIDE SEQUENCE [LARGE SCALE GENOMIC DNA]</scope>
    <source>
        <strain evidence="6 7">Shm1</strain>
    </source>
</reference>
<dbReference type="Proteomes" id="UP000325755">
    <property type="component" value="Chromosome"/>
</dbReference>
<dbReference type="InterPro" id="IPR023346">
    <property type="entry name" value="Lysozyme-like_dom_sf"/>
</dbReference>
<dbReference type="Pfam" id="PF00182">
    <property type="entry name" value="Glyco_hydro_19"/>
    <property type="match status" value="1"/>
</dbReference>
<feature type="chain" id="PRO_5024942433" description="Chitin-binding type-3 domain-containing protein" evidence="4">
    <location>
        <begin position="26"/>
        <end position="640"/>
    </location>
</feature>
<accession>A0A5Q0BEG2</accession>
<dbReference type="OrthoDB" id="6018988at2"/>
<keyword evidence="1" id="KW-0378">Hydrolase</keyword>
<dbReference type="InParanoid" id="A0A5Q0BEG2"/>
<dbReference type="CDD" id="cd12215">
    <property type="entry name" value="ChiC_BD"/>
    <property type="match status" value="2"/>
</dbReference>
<keyword evidence="3" id="KW-1015">Disulfide bond</keyword>
<dbReference type="Gene3D" id="2.10.10.20">
    <property type="entry name" value="Carbohydrate-binding module superfamily 5/12"/>
    <property type="match status" value="2"/>
</dbReference>
<dbReference type="PANTHER" id="PTHR22595">
    <property type="entry name" value="CHITINASE-RELATED"/>
    <property type="match status" value="1"/>
</dbReference>
<feature type="domain" description="Chitin-binding type-3" evidence="5">
    <location>
        <begin position="80"/>
        <end position="123"/>
    </location>
</feature>
<feature type="signal peptide" evidence="4">
    <location>
        <begin position="1"/>
        <end position="25"/>
    </location>
</feature>
<evidence type="ECO:0000256" key="4">
    <source>
        <dbReference type="SAM" id="SignalP"/>
    </source>
</evidence>
<dbReference type="AlphaFoldDB" id="A0A5Q0BEG2"/>
<keyword evidence="4" id="KW-0732">Signal</keyword>
<dbReference type="GO" id="GO:0016998">
    <property type="term" value="P:cell wall macromolecule catabolic process"/>
    <property type="evidence" value="ECO:0007669"/>
    <property type="project" value="InterPro"/>
</dbReference>
<evidence type="ECO:0000313" key="7">
    <source>
        <dbReference type="Proteomes" id="UP000325755"/>
    </source>
</evidence>
<dbReference type="PANTHER" id="PTHR22595:SF79">
    <property type="entry name" value="CHITINASE 12"/>
    <property type="match status" value="1"/>
</dbReference>
<dbReference type="SUPFAM" id="SSF51055">
    <property type="entry name" value="Carbohydrate binding domain"/>
    <property type="match status" value="1"/>
</dbReference>
<feature type="domain" description="Chitin-binding type-3" evidence="5">
    <location>
        <begin position="28"/>
        <end position="72"/>
    </location>
</feature>
<dbReference type="KEGG" id="mmob:F6R98_06125"/>